<dbReference type="InterPro" id="IPR035909">
    <property type="entry name" value="CheB_C"/>
</dbReference>
<feature type="modified residue" description="4-aspartylphosphate" evidence="5 7">
    <location>
        <position position="65"/>
    </location>
</feature>
<dbReference type="SUPFAM" id="SSF52738">
    <property type="entry name" value="Methylesterase CheB, C-terminal domain"/>
    <property type="match status" value="1"/>
</dbReference>
<dbReference type="GO" id="GO:0050568">
    <property type="term" value="F:protein-glutamine glutaminase activity"/>
    <property type="evidence" value="ECO:0007669"/>
    <property type="project" value="UniProtKB-UniRule"/>
</dbReference>
<comment type="caution">
    <text evidence="10">The sequence shown here is derived from an EMBL/GenBank/DDBJ whole genome shotgun (WGS) entry which is preliminary data.</text>
</comment>
<comment type="function">
    <text evidence="5">Involved in chemotaxis. Part of a chemotaxis signal transduction system that modulates chemotaxis in response to various stimuli. Catalyzes the demethylation of specific methylglutamate residues introduced into the chemoreceptors (methyl-accepting chemotaxis proteins or MCP) by CheR. Also mediates the irreversible deamidation of specific glutamine residues to glutamic acid.</text>
</comment>
<dbReference type="SMART" id="SM00448">
    <property type="entry name" value="REC"/>
    <property type="match status" value="1"/>
</dbReference>
<dbReference type="OrthoDB" id="9793421at2"/>
<evidence type="ECO:0000256" key="3">
    <source>
        <dbReference type="ARBA" id="ARBA00022801"/>
    </source>
</evidence>
<dbReference type="PROSITE" id="PS50122">
    <property type="entry name" value="CHEB"/>
    <property type="match status" value="1"/>
</dbReference>
<dbReference type="NCBIfam" id="NF009206">
    <property type="entry name" value="PRK12555.1"/>
    <property type="match status" value="1"/>
</dbReference>
<dbReference type="Gene3D" id="3.40.50.2300">
    <property type="match status" value="1"/>
</dbReference>
<dbReference type="EC" id="3.5.1.44" evidence="5"/>
<evidence type="ECO:0000256" key="1">
    <source>
        <dbReference type="ARBA" id="ARBA00022490"/>
    </source>
</evidence>
<comment type="PTM">
    <text evidence="5">Phosphorylated by CheA. Phosphorylation of the N-terminal regulatory domain activates the methylesterase activity.</text>
</comment>
<name>A0A4R6M867_9GAMM</name>
<keyword evidence="2 5" id="KW-0145">Chemotaxis</keyword>
<dbReference type="InterPro" id="IPR011006">
    <property type="entry name" value="CheY-like_superfamily"/>
</dbReference>
<accession>A0A4R6M867</accession>
<dbReference type="GO" id="GO:0006935">
    <property type="term" value="P:chemotaxis"/>
    <property type="evidence" value="ECO:0007669"/>
    <property type="project" value="UniProtKB-UniRule"/>
</dbReference>
<proteinExistence type="inferred from homology"/>
<dbReference type="SUPFAM" id="SSF52172">
    <property type="entry name" value="CheY-like"/>
    <property type="match status" value="1"/>
</dbReference>
<keyword evidence="5 7" id="KW-0597">Phosphoprotein</keyword>
<evidence type="ECO:0000259" key="9">
    <source>
        <dbReference type="PROSITE" id="PS50122"/>
    </source>
</evidence>
<dbReference type="Gene3D" id="3.40.50.180">
    <property type="entry name" value="Methylesterase CheB, C-terminal domain"/>
    <property type="match status" value="1"/>
</dbReference>
<dbReference type="EMBL" id="SNXC01000014">
    <property type="protein sequence ID" value="TDO96349.1"/>
    <property type="molecule type" value="Genomic_DNA"/>
</dbReference>
<comment type="subcellular location">
    <subcellularLocation>
        <location evidence="5">Cytoplasm</location>
    </subcellularLocation>
</comment>
<sequence>MSVQQNLNHNSKIKVLVVDDSASIRKLLTEIITSDSELLLVGAAEDAFEAKEMVNIHQPDVITLDVEMPKVDGLRFLEVLMRARPTPVVMISTLTKANADVTLRALELGAVDYIAKPIIAQEEVFKKYCKTILRKIKMAATANVSNTRAASSVIHPVTTNASGKKIVAIGASTGGTEAIKRVLACLPSDNFAVLIVQHMPPGFTTTFANRLNSISGFTVTEAKGNENVLPGYAYLAPGDQHLSVVRRGSQLVTRLTADEKVSGHRPSVDVLFESVALSVNDKAVGVILTGMGKDGATGLLSMREAGAYTVAQDEDSCVVFGMPKEAIKQNAVVTVAKLDEIANTVVTNLT</sequence>
<dbReference type="AlphaFoldDB" id="A0A4R6M867"/>
<dbReference type="EC" id="3.1.1.61" evidence="5"/>
<evidence type="ECO:0000256" key="7">
    <source>
        <dbReference type="PROSITE-ProRule" id="PRU00169"/>
    </source>
</evidence>
<keyword evidence="3 5" id="KW-0378">Hydrolase</keyword>
<dbReference type="Pfam" id="PF00072">
    <property type="entry name" value="Response_reg"/>
    <property type="match status" value="1"/>
</dbReference>
<dbReference type="InterPro" id="IPR000673">
    <property type="entry name" value="Sig_transdc_resp-reg_Me-estase"/>
</dbReference>
<evidence type="ECO:0000256" key="4">
    <source>
        <dbReference type="ARBA" id="ARBA00048267"/>
    </source>
</evidence>
<feature type="active site" evidence="5 6">
    <location>
        <position position="172"/>
    </location>
</feature>
<dbReference type="GO" id="GO:0000156">
    <property type="term" value="F:phosphorelay response regulator activity"/>
    <property type="evidence" value="ECO:0007669"/>
    <property type="project" value="InterPro"/>
</dbReference>
<evidence type="ECO:0000256" key="6">
    <source>
        <dbReference type="PROSITE-ProRule" id="PRU00050"/>
    </source>
</evidence>
<dbReference type="Pfam" id="PF01339">
    <property type="entry name" value="CheB_methylest"/>
    <property type="match status" value="1"/>
</dbReference>
<keyword evidence="1 5" id="KW-0963">Cytoplasm</keyword>
<feature type="domain" description="Response regulatory" evidence="8">
    <location>
        <begin position="14"/>
        <end position="131"/>
    </location>
</feature>
<evidence type="ECO:0000313" key="10">
    <source>
        <dbReference type="EMBL" id="TDO96349.1"/>
    </source>
</evidence>
<dbReference type="InterPro" id="IPR001789">
    <property type="entry name" value="Sig_transdc_resp-reg_receiver"/>
</dbReference>
<evidence type="ECO:0000259" key="8">
    <source>
        <dbReference type="PROSITE" id="PS50110"/>
    </source>
</evidence>
<dbReference type="GO" id="GO:0008984">
    <property type="term" value="F:protein-glutamate methylesterase activity"/>
    <property type="evidence" value="ECO:0007669"/>
    <property type="project" value="UniProtKB-UniRule"/>
</dbReference>
<comment type="similarity">
    <text evidence="5">Belongs to the CheB family.</text>
</comment>
<feature type="active site" evidence="5 6">
    <location>
        <position position="198"/>
    </location>
</feature>
<evidence type="ECO:0000313" key="11">
    <source>
        <dbReference type="Proteomes" id="UP000294656"/>
    </source>
</evidence>
<dbReference type="PANTHER" id="PTHR42872">
    <property type="entry name" value="PROTEIN-GLUTAMATE METHYLESTERASE/PROTEIN-GLUTAMINE GLUTAMINASE"/>
    <property type="match status" value="1"/>
</dbReference>
<comment type="catalytic activity">
    <reaction evidence="4 5">
        <text>[protein]-L-glutamate 5-O-methyl ester + H2O = L-glutamyl-[protein] + methanol + H(+)</text>
        <dbReference type="Rhea" id="RHEA:23236"/>
        <dbReference type="Rhea" id="RHEA-COMP:10208"/>
        <dbReference type="Rhea" id="RHEA-COMP:10311"/>
        <dbReference type="ChEBI" id="CHEBI:15377"/>
        <dbReference type="ChEBI" id="CHEBI:15378"/>
        <dbReference type="ChEBI" id="CHEBI:17790"/>
        <dbReference type="ChEBI" id="CHEBI:29973"/>
        <dbReference type="ChEBI" id="CHEBI:82795"/>
        <dbReference type="EC" id="3.1.1.61"/>
    </reaction>
</comment>
<dbReference type="PROSITE" id="PS50110">
    <property type="entry name" value="RESPONSE_REGULATORY"/>
    <property type="match status" value="1"/>
</dbReference>
<dbReference type="CDD" id="cd16432">
    <property type="entry name" value="CheB_Rec"/>
    <property type="match status" value="1"/>
</dbReference>
<dbReference type="InterPro" id="IPR008248">
    <property type="entry name" value="CheB-like"/>
</dbReference>
<dbReference type="PANTHER" id="PTHR42872:SF6">
    <property type="entry name" value="PROTEIN-GLUTAMATE METHYLESTERASE_PROTEIN-GLUTAMINE GLUTAMINASE"/>
    <property type="match status" value="1"/>
</dbReference>
<evidence type="ECO:0000256" key="5">
    <source>
        <dbReference type="HAMAP-Rule" id="MF_00099"/>
    </source>
</evidence>
<dbReference type="Proteomes" id="UP000294656">
    <property type="component" value="Unassembled WGS sequence"/>
</dbReference>
<comment type="domain">
    <text evidence="5">Contains a C-terminal catalytic domain, and an N-terminal region which modulates catalytic activity.</text>
</comment>
<reference evidence="10 11" key="1">
    <citation type="submission" date="2019-03" db="EMBL/GenBank/DDBJ databases">
        <title>Genomic Encyclopedia of Type Strains, Phase III (KMG-III): the genomes of soil and plant-associated and newly described type strains.</title>
        <authorList>
            <person name="Whitman W."/>
        </authorList>
    </citation>
    <scope>NUCLEOTIDE SEQUENCE [LARGE SCALE GENOMIC DNA]</scope>
    <source>
        <strain evidence="10 11">CECT 7378</strain>
    </source>
</reference>
<evidence type="ECO:0000256" key="2">
    <source>
        <dbReference type="ARBA" id="ARBA00022500"/>
    </source>
</evidence>
<dbReference type="GO" id="GO:0005737">
    <property type="term" value="C:cytoplasm"/>
    <property type="evidence" value="ECO:0007669"/>
    <property type="project" value="UniProtKB-SubCell"/>
</dbReference>
<dbReference type="PIRSF" id="PIRSF000876">
    <property type="entry name" value="RR_chemtxs_CheB"/>
    <property type="match status" value="1"/>
</dbReference>
<dbReference type="HAMAP" id="MF_00099">
    <property type="entry name" value="CheB_chemtxs"/>
    <property type="match status" value="1"/>
</dbReference>
<dbReference type="RefSeq" id="WP_133504644.1">
    <property type="nucleotide sequence ID" value="NZ_SNXC01000014.1"/>
</dbReference>
<keyword evidence="11" id="KW-1185">Reference proteome</keyword>
<dbReference type="CDD" id="cd17541">
    <property type="entry name" value="REC_CheB-like"/>
    <property type="match status" value="1"/>
</dbReference>
<protein>
    <recommendedName>
        <fullName evidence="5">Protein-glutamate methylesterase/protein-glutamine glutaminase</fullName>
        <ecNumber evidence="5">3.1.1.61</ecNumber>
        <ecNumber evidence="5">3.5.1.44</ecNumber>
    </recommendedName>
</protein>
<feature type="domain" description="CheB-type methylesterase" evidence="9">
    <location>
        <begin position="160"/>
        <end position="350"/>
    </location>
</feature>
<dbReference type="NCBIfam" id="NF001965">
    <property type="entry name" value="PRK00742.1"/>
    <property type="match status" value="1"/>
</dbReference>
<gene>
    <name evidence="5" type="primary">cheB</name>
    <name evidence="10" type="ORF">DFP79_2922</name>
</gene>
<organism evidence="10 11">
    <name type="scientific">Marinomonas balearica</name>
    <dbReference type="NCBI Taxonomy" id="491947"/>
    <lineage>
        <taxon>Bacteria</taxon>
        <taxon>Pseudomonadati</taxon>
        <taxon>Pseudomonadota</taxon>
        <taxon>Gammaproteobacteria</taxon>
        <taxon>Oceanospirillales</taxon>
        <taxon>Oceanospirillaceae</taxon>
        <taxon>Marinomonas</taxon>
    </lineage>
</organism>
<comment type="catalytic activity">
    <reaction evidence="5">
        <text>L-glutaminyl-[protein] + H2O = L-glutamyl-[protein] + NH4(+)</text>
        <dbReference type="Rhea" id="RHEA:16441"/>
        <dbReference type="Rhea" id="RHEA-COMP:10207"/>
        <dbReference type="Rhea" id="RHEA-COMP:10208"/>
        <dbReference type="ChEBI" id="CHEBI:15377"/>
        <dbReference type="ChEBI" id="CHEBI:28938"/>
        <dbReference type="ChEBI" id="CHEBI:29973"/>
        <dbReference type="ChEBI" id="CHEBI:30011"/>
        <dbReference type="EC" id="3.5.1.44"/>
    </reaction>
</comment>
<feature type="active site" evidence="5 6">
    <location>
        <position position="294"/>
    </location>
</feature>